<protein>
    <submittedName>
        <fullName evidence="1">Uncharacterized protein</fullName>
    </submittedName>
</protein>
<accession>A0ABV8BRM3</accession>
<gene>
    <name evidence="1" type="ORF">ACFOWZ_15480</name>
</gene>
<keyword evidence="2" id="KW-1185">Reference proteome</keyword>
<dbReference type="Proteomes" id="UP001595690">
    <property type="component" value="Unassembled WGS sequence"/>
</dbReference>
<comment type="caution">
    <text evidence="1">The sequence shown here is derived from an EMBL/GenBank/DDBJ whole genome shotgun (WGS) entry which is preliminary data.</text>
</comment>
<reference evidence="2" key="1">
    <citation type="journal article" date="2019" name="Int. J. Syst. Evol. Microbiol.">
        <title>The Global Catalogue of Microorganisms (GCM) 10K type strain sequencing project: providing services to taxonomists for standard genome sequencing and annotation.</title>
        <authorList>
            <consortium name="The Broad Institute Genomics Platform"/>
            <consortium name="The Broad Institute Genome Sequencing Center for Infectious Disease"/>
            <person name="Wu L."/>
            <person name="Ma J."/>
        </authorList>
    </citation>
    <scope>NUCLEOTIDE SEQUENCE [LARGE SCALE GENOMIC DNA]</scope>
    <source>
        <strain evidence="2">CGMCC 4.7405</strain>
    </source>
</reference>
<dbReference type="RefSeq" id="WP_382372928.1">
    <property type="nucleotide sequence ID" value="NZ_JBHRZI010000012.1"/>
</dbReference>
<evidence type="ECO:0000313" key="2">
    <source>
        <dbReference type="Proteomes" id="UP001595690"/>
    </source>
</evidence>
<dbReference type="EMBL" id="JBHRZI010000012">
    <property type="protein sequence ID" value="MFC3892877.1"/>
    <property type="molecule type" value="Genomic_DNA"/>
</dbReference>
<proteinExistence type="predicted"/>
<evidence type="ECO:0000313" key="1">
    <source>
        <dbReference type="EMBL" id="MFC3892877.1"/>
    </source>
</evidence>
<organism evidence="1 2">
    <name type="scientific">Lentzea rhizosphaerae</name>
    <dbReference type="NCBI Taxonomy" id="2041025"/>
    <lineage>
        <taxon>Bacteria</taxon>
        <taxon>Bacillati</taxon>
        <taxon>Actinomycetota</taxon>
        <taxon>Actinomycetes</taxon>
        <taxon>Pseudonocardiales</taxon>
        <taxon>Pseudonocardiaceae</taxon>
        <taxon>Lentzea</taxon>
    </lineage>
</organism>
<name>A0ABV8BRM3_9PSEU</name>
<sequence>MSAEQIARLSDHQRERLLQEVLEKLLDSGIELPVDDEESARELLAAFLSQEGGAVHSDDVLRPSVPLETYVRDVLALLADDEETAGVVSEAVDELPEETQMFVDPITAAVVLGALVAFLQTKVDFKISRKDGKTEFEFAVAKKATSDRLVTRVIEAVRNVTVQ</sequence>